<gene>
    <name evidence="2" type="ORF">GAH_01335</name>
</gene>
<feature type="transmembrane region" description="Helical" evidence="1">
    <location>
        <begin position="119"/>
        <end position="140"/>
    </location>
</feature>
<sequence length="296" mass="31108">MIQATLEEGAAILQTILPRMFIGMVLAGALFSMPEFRKVTALFERLARVANLKSGVPVAAFFADRYAALSILAEMRRRGAVSDREVMVCAVMGMFPMGIRSTLLVMGPLALSSLGAKYGLAYILLDLTSKLLVSLTGALAGRMYLEGGQVEVEFRMPVRESVVQSVRQFLRVAAVLIPSVFAVLLVVDAGMNRLPLNTAQLAILSAGAGSTIAGIGVAGSLVAKGVVSGETALLHLIVAQMLHRVVEGLRSSMPVNVSMFGASLGSRLTAVTFIAGEVACLISLGILLISTSLSVL</sequence>
<feature type="transmembrane region" description="Helical" evidence="1">
    <location>
        <begin position="86"/>
        <end position="107"/>
    </location>
</feature>
<dbReference type="InParanoid" id="A0A0F7IH85"/>
<feature type="transmembrane region" description="Helical" evidence="1">
    <location>
        <begin position="12"/>
        <end position="31"/>
    </location>
</feature>
<dbReference type="GeneID" id="24803907"/>
<dbReference type="EMBL" id="CP011267">
    <property type="protein sequence ID" value="AKG91363.1"/>
    <property type="molecule type" value="Genomic_DNA"/>
</dbReference>
<dbReference type="KEGG" id="gah:GAH_01335"/>
<keyword evidence="1" id="KW-0812">Transmembrane</keyword>
<dbReference type="STRING" id="113653.GAH_01335"/>
<keyword evidence="1" id="KW-0472">Membrane</keyword>
<dbReference type="PANTHER" id="PTHR38139:SF1">
    <property type="entry name" value="NUCLEOSIDE TRANSPORTER_FEOB GTPASE GATE DOMAIN-CONTAINING PROTEIN"/>
    <property type="match status" value="1"/>
</dbReference>
<dbReference type="InterPro" id="IPR038880">
    <property type="entry name" value="MJ0871-like"/>
</dbReference>
<protein>
    <submittedName>
        <fullName evidence="2">Uncharacterized protein conserved in archaea</fullName>
    </submittedName>
</protein>
<feature type="transmembrane region" description="Helical" evidence="1">
    <location>
        <begin position="268"/>
        <end position="289"/>
    </location>
</feature>
<evidence type="ECO:0000313" key="2">
    <source>
        <dbReference type="EMBL" id="AKG91363.1"/>
    </source>
</evidence>
<name>A0A0F7IH85_9EURY</name>
<dbReference type="HOGENOM" id="CLU_935695_0_0_2"/>
<accession>A0A0F7IH85</accession>
<keyword evidence="3" id="KW-1185">Reference proteome</keyword>
<dbReference type="AlphaFoldDB" id="A0A0F7IH85"/>
<organism evidence="2 3">
    <name type="scientific">Geoglobus ahangari</name>
    <dbReference type="NCBI Taxonomy" id="113653"/>
    <lineage>
        <taxon>Archaea</taxon>
        <taxon>Methanobacteriati</taxon>
        <taxon>Methanobacteriota</taxon>
        <taxon>Archaeoglobi</taxon>
        <taxon>Archaeoglobales</taxon>
        <taxon>Archaeoglobaceae</taxon>
        <taxon>Geoglobus</taxon>
    </lineage>
</organism>
<evidence type="ECO:0000313" key="3">
    <source>
        <dbReference type="Proteomes" id="UP000034723"/>
    </source>
</evidence>
<dbReference type="PANTHER" id="PTHR38139">
    <property type="entry name" value="GATE DOMAIN-CONTAINING PROTEIN"/>
    <property type="match status" value="1"/>
</dbReference>
<dbReference type="RefSeq" id="WP_048095509.1">
    <property type="nucleotide sequence ID" value="NZ_CP011267.1"/>
</dbReference>
<feature type="transmembrane region" description="Helical" evidence="1">
    <location>
        <begin position="199"/>
        <end position="223"/>
    </location>
</feature>
<evidence type="ECO:0000256" key="1">
    <source>
        <dbReference type="SAM" id="Phobius"/>
    </source>
</evidence>
<reference evidence="2 3" key="1">
    <citation type="submission" date="2015-04" db="EMBL/GenBank/DDBJ databases">
        <title>The complete genome sequence of the hyperthermophilic, obligate iron-reducing archaeon Geoglobus ahangari strain 234T.</title>
        <authorList>
            <person name="Manzella M.P."/>
            <person name="Holmes D.E."/>
            <person name="Rocheleau J.M."/>
            <person name="Chung A."/>
            <person name="Reguera G."/>
            <person name="Kashefi K."/>
        </authorList>
    </citation>
    <scope>NUCLEOTIDE SEQUENCE [LARGE SCALE GENOMIC DNA]</scope>
    <source>
        <strain evidence="2 3">234</strain>
    </source>
</reference>
<feature type="transmembrane region" description="Helical" evidence="1">
    <location>
        <begin position="169"/>
        <end position="187"/>
    </location>
</feature>
<dbReference type="Proteomes" id="UP000034723">
    <property type="component" value="Chromosome"/>
</dbReference>
<proteinExistence type="predicted"/>
<keyword evidence="1" id="KW-1133">Transmembrane helix</keyword>